<feature type="transmembrane region" description="Helical" evidence="9">
    <location>
        <begin position="95"/>
        <end position="118"/>
    </location>
</feature>
<evidence type="ECO:0000256" key="2">
    <source>
        <dbReference type="ARBA" id="ARBA00009261"/>
    </source>
</evidence>
<keyword evidence="7 9" id="KW-1133">Transmembrane helix</keyword>
<keyword evidence="4" id="KW-1003">Cell membrane</keyword>
<dbReference type="GO" id="GO:0005886">
    <property type="term" value="C:plasma membrane"/>
    <property type="evidence" value="ECO:0007669"/>
    <property type="project" value="UniProtKB-SubCell"/>
</dbReference>
<proteinExistence type="inferred from homology"/>
<dbReference type="PANTHER" id="PTHR30330:SF1">
    <property type="entry name" value="AMINO-ACID CARRIER PROTEIN ALST"/>
    <property type="match status" value="1"/>
</dbReference>
<feature type="transmembrane region" description="Helical" evidence="9">
    <location>
        <begin position="237"/>
        <end position="260"/>
    </location>
</feature>
<feature type="transmembrane region" description="Helical" evidence="9">
    <location>
        <begin position="345"/>
        <end position="366"/>
    </location>
</feature>
<evidence type="ECO:0000256" key="3">
    <source>
        <dbReference type="ARBA" id="ARBA00022448"/>
    </source>
</evidence>
<feature type="transmembrane region" description="Helical" evidence="9">
    <location>
        <begin position="16"/>
        <end position="38"/>
    </location>
</feature>
<feature type="transmembrane region" description="Helical" evidence="9">
    <location>
        <begin position="145"/>
        <end position="163"/>
    </location>
</feature>
<keyword evidence="11" id="KW-1185">Reference proteome</keyword>
<feature type="transmembrane region" description="Helical" evidence="9">
    <location>
        <begin position="411"/>
        <end position="431"/>
    </location>
</feature>
<dbReference type="AlphaFoldDB" id="A0A0T6DNC0"/>
<dbReference type="Proteomes" id="UP000051202">
    <property type="component" value="Unassembled WGS sequence"/>
</dbReference>
<dbReference type="RefSeq" id="WP_058025718.1">
    <property type="nucleotide sequence ID" value="NZ_LNDJ01000111.1"/>
</dbReference>
<dbReference type="EMBL" id="LNDJ01000111">
    <property type="protein sequence ID" value="KRU21484.1"/>
    <property type="molecule type" value="Genomic_DNA"/>
</dbReference>
<evidence type="ECO:0000256" key="5">
    <source>
        <dbReference type="ARBA" id="ARBA00022692"/>
    </source>
</evidence>
<dbReference type="PROSITE" id="PS00873">
    <property type="entry name" value="NA_ALANINE_SYMP"/>
    <property type="match status" value="1"/>
</dbReference>
<dbReference type="PRINTS" id="PR00175">
    <property type="entry name" value="NAALASMPORT"/>
</dbReference>
<evidence type="ECO:0000256" key="1">
    <source>
        <dbReference type="ARBA" id="ARBA00004651"/>
    </source>
</evidence>
<dbReference type="InterPro" id="IPR001463">
    <property type="entry name" value="Na/Ala_symport"/>
</dbReference>
<dbReference type="NCBIfam" id="TIGR00835">
    <property type="entry name" value="agcS"/>
    <property type="match status" value="1"/>
</dbReference>
<evidence type="ECO:0000313" key="10">
    <source>
        <dbReference type="EMBL" id="KRU21484.1"/>
    </source>
</evidence>
<feature type="transmembrane region" description="Helical" evidence="9">
    <location>
        <begin position="70"/>
        <end position="89"/>
    </location>
</feature>
<evidence type="ECO:0000313" key="11">
    <source>
        <dbReference type="Proteomes" id="UP000051202"/>
    </source>
</evidence>
<keyword evidence="3 9" id="KW-0813">Transport</keyword>
<keyword evidence="5 9" id="KW-0812">Transmembrane</keyword>
<gene>
    <name evidence="10" type="ORF">AS194_12060</name>
</gene>
<feature type="transmembrane region" description="Helical" evidence="9">
    <location>
        <begin position="386"/>
        <end position="405"/>
    </location>
</feature>
<reference evidence="10 11" key="1">
    <citation type="submission" date="2015-11" db="EMBL/GenBank/DDBJ databases">
        <title>Permanent draft genome of Psychrobacter piscatorii LQ58.</title>
        <authorList>
            <person name="Zhou M."/>
            <person name="Dong B."/>
            <person name="Liu Q."/>
        </authorList>
    </citation>
    <scope>NUCLEOTIDE SEQUENCE [LARGE SCALE GENOMIC DNA]</scope>
    <source>
        <strain evidence="10 11">LQ58</strain>
    </source>
</reference>
<feature type="transmembrane region" description="Helical" evidence="9">
    <location>
        <begin position="301"/>
        <end position="325"/>
    </location>
</feature>
<feature type="transmembrane region" description="Helical" evidence="9">
    <location>
        <begin position="210"/>
        <end position="231"/>
    </location>
</feature>
<comment type="subcellular location">
    <subcellularLocation>
        <location evidence="9">Cell inner membrane</location>
        <topology evidence="9">Multi-pass membrane protein</topology>
    </subcellularLocation>
    <subcellularLocation>
        <location evidence="1">Cell membrane</location>
        <topology evidence="1">Multi-pass membrane protein</topology>
    </subcellularLocation>
</comment>
<evidence type="ECO:0000256" key="8">
    <source>
        <dbReference type="ARBA" id="ARBA00023136"/>
    </source>
</evidence>
<organism evidence="10 11">
    <name type="scientific">Psychrobacter piscatorii</name>
    <dbReference type="NCBI Taxonomy" id="554343"/>
    <lineage>
        <taxon>Bacteria</taxon>
        <taxon>Pseudomonadati</taxon>
        <taxon>Pseudomonadota</taxon>
        <taxon>Gammaproteobacteria</taxon>
        <taxon>Moraxellales</taxon>
        <taxon>Moraxellaceae</taxon>
        <taxon>Psychrobacter</taxon>
    </lineage>
</organism>
<evidence type="ECO:0000256" key="7">
    <source>
        <dbReference type="ARBA" id="ARBA00022989"/>
    </source>
</evidence>
<evidence type="ECO:0000256" key="4">
    <source>
        <dbReference type="ARBA" id="ARBA00022475"/>
    </source>
</evidence>
<sequence>MEYIESFFALVGDLTWGWALVPMLIIFGLLFTIVGRFAQFTYFKRMFRVFKTDEVGDDGISARQALLVSIGGRVGGGNIAGVAVAISLGGPGAVFWMWVVALIGMMTSIVECSLAQLYKRRDTDGNFRGGPATYILHGLGKDYRWLAVIYAIALLLSFSIGFIAFQGNTVAGSALESFGIDRWISGAVLVVAGGFIVFGGIQRIAKVADVVIPVMALIYIGMALIIIVLNIADLPALMAMIVKNAFGIESVVGGGIGVAIEQGMKRGLFSNEAGLGSAPNIAATAYATHPVSQGISQSLSVFIDTIVVCSATAFMILLSGVYQPGAEVDGIVLAQQALTAQLGDWSQYVLTISLLLFALSSIMYNYYMGENAINFLVKKNTKTATLVLRVVVIAILFLGAVAPAATTVFFFADPLMGVLALANLLALIMLFPRAKRLLDDFARQLKSGVKEPLFDAQEYEKLDLDLSAWGKKAVKEALEQKQ</sequence>
<evidence type="ECO:0000256" key="9">
    <source>
        <dbReference type="RuleBase" id="RU363064"/>
    </source>
</evidence>
<feature type="transmembrane region" description="Helical" evidence="9">
    <location>
        <begin position="183"/>
        <end position="201"/>
    </location>
</feature>
<comment type="similarity">
    <text evidence="2 9">Belongs to the alanine or glycine:cation symporter (AGCS) (TC 2.A.25) family.</text>
</comment>
<dbReference type="Pfam" id="PF01235">
    <property type="entry name" value="Na_Ala_symp"/>
    <property type="match status" value="1"/>
</dbReference>
<comment type="caution">
    <text evidence="10">The sequence shown here is derived from an EMBL/GenBank/DDBJ whole genome shotgun (WGS) entry which is preliminary data.</text>
</comment>
<keyword evidence="8 9" id="KW-0472">Membrane</keyword>
<keyword evidence="9" id="KW-0997">Cell inner membrane</keyword>
<keyword evidence="6 9" id="KW-0769">Symport</keyword>
<name>A0A0T6DNC0_9GAMM</name>
<dbReference type="FunFam" id="1.20.1740.10:FF:000004">
    <property type="entry name" value="Sodium:alanine symporter family protein"/>
    <property type="match status" value="1"/>
</dbReference>
<accession>A0A0T6DNC0</accession>
<evidence type="ECO:0000256" key="6">
    <source>
        <dbReference type="ARBA" id="ARBA00022847"/>
    </source>
</evidence>
<protein>
    <submittedName>
        <fullName evidence="10">Sodium:alanine symporter</fullName>
    </submittedName>
</protein>
<dbReference type="GO" id="GO:0005283">
    <property type="term" value="F:amino acid:sodium symporter activity"/>
    <property type="evidence" value="ECO:0007669"/>
    <property type="project" value="InterPro"/>
</dbReference>
<dbReference type="PANTHER" id="PTHR30330">
    <property type="entry name" value="AGSS FAMILY TRANSPORTER, SODIUM-ALANINE"/>
    <property type="match status" value="1"/>
</dbReference>